<accession>A0A7Z0JA84</accession>
<name>A0A7Z0JA84_9ACTN</name>
<dbReference type="Proteomes" id="UP000572051">
    <property type="component" value="Unassembled WGS sequence"/>
</dbReference>
<evidence type="ECO:0000313" key="2">
    <source>
        <dbReference type="Proteomes" id="UP000572051"/>
    </source>
</evidence>
<gene>
    <name evidence="1" type="ORF">HNR10_002398</name>
</gene>
<dbReference type="EMBL" id="JACCFS010000001">
    <property type="protein sequence ID" value="NYJ34517.1"/>
    <property type="molecule type" value="Genomic_DNA"/>
</dbReference>
<keyword evidence="2" id="KW-1185">Reference proteome</keyword>
<evidence type="ECO:0000313" key="1">
    <source>
        <dbReference type="EMBL" id="NYJ34517.1"/>
    </source>
</evidence>
<proteinExistence type="predicted"/>
<dbReference type="AlphaFoldDB" id="A0A7Z0JA84"/>
<reference evidence="1 2" key="1">
    <citation type="submission" date="2020-07" db="EMBL/GenBank/DDBJ databases">
        <title>Sequencing the genomes of 1000 actinobacteria strains.</title>
        <authorList>
            <person name="Klenk H.-P."/>
        </authorList>
    </citation>
    <scope>NUCLEOTIDE SEQUENCE [LARGE SCALE GENOMIC DNA]</scope>
    <source>
        <strain evidence="1 2">DSM 44442</strain>
    </source>
</reference>
<comment type="caution">
    <text evidence="1">The sequence shown here is derived from an EMBL/GenBank/DDBJ whole genome shotgun (WGS) entry which is preliminary data.</text>
</comment>
<sequence length="74" mass="8295">MIPWAMARMVGVWVVLLAAYWPIAVHPWVPDQRVASSAESAWVGYTCEGLEQKVLARDGFGDEPAGVRRRLRVD</sequence>
<protein>
    <submittedName>
        <fullName evidence="1">Uncharacterized protein</fullName>
    </submittedName>
</protein>
<organism evidence="1 2">
    <name type="scientific">Nocardiopsis aegyptia</name>
    <dbReference type="NCBI Taxonomy" id="220378"/>
    <lineage>
        <taxon>Bacteria</taxon>
        <taxon>Bacillati</taxon>
        <taxon>Actinomycetota</taxon>
        <taxon>Actinomycetes</taxon>
        <taxon>Streptosporangiales</taxon>
        <taxon>Nocardiopsidaceae</taxon>
        <taxon>Nocardiopsis</taxon>
    </lineage>
</organism>